<reference evidence="1" key="1">
    <citation type="journal article" date="2021" name="Proc. Natl. Acad. Sci. U.S.A.">
        <title>A Catalog of Tens of Thousands of Viruses from Human Metagenomes Reveals Hidden Associations with Chronic Diseases.</title>
        <authorList>
            <person name="Tisza M.J."/>
            <person name="Buck C.B."/>
        </authorList>
    </citation>
    <scope>NUCLEOTIDE SEQUENCE</scope>
    <source>
        <strain evidence="1">CtHMI2</strain>
    </source>
</reference>
<accession>A0A8S5MK47</accession>
<organism evidence="1">
    <name type="scientific">Siphoviridae sp. ctHMI2</name>
    <dbReference type="NCBI Taxonomy" id="2826231"/>
    <lineage>
        <taxon>Viruses</taxon>
        <taxon>Duplodnaviria</taxon>
        <taxon>Heunggongvirae</taxon>
        <taxon>Uroviricota</taxon>
        <taxon>Caudoviricetes</taxon>
    </lineage>
</organism>
<name>A0A8S5MK47_9CAUD</name>
<evidence type="ECO:0000313" key="1">
    <source>
        <dbReference type="EMBL" id="DAD82431.1"/>
    </source>
</evidence>
<proteinExistence type="predicted"/>
<dbReference type="EMBL" id="BK014919">
    <property type="protein sequence ID" value="DAD82431.1"/>
    <property type="molecule type" value="Genomic_DNA"/>
</dbReference>
<protein>
    <submittedName>
        <fullName evidence="1">Uncharacterized protein</fullName>
    </submittedName>
</protein>
<sequence length="257" mass="29595">MKTVQIKGMSVEIYDSIEDLPILRFHKYNKMLLVDAGVGSDLADFDRHIEKAIRYAASTTPNLAIAELQNLRQNVYFVQSEISPRHLAFAVLVKSVNGTPLNDLSDDGLQKTINLFSDVPHSEITAQLDAVKKKIDDELRLYFPRLFDNAMLKDYYDKLKQRTIVVLRTIIDGRTTEADAKEIDDIMVELITYFNPQEFTGSDGVEIKHDRQFENMCLILSQNLHVDPKKFTVLEYYNAFEYIKEQAKKASRLKKPK</sequence>